<dbReference type="InterPro" id="IPR041698">
    <property type="entry name" value="Methyltransf_25"/>
</dbReference>
<accession>A0A6B9ZNK9</accession>
<dbReference type="GO" id="GO:0008168">
    <property type="term" value="F:methyltransferase activity"/>
    <property type="evidence" value="ECO:0007669"/>
    <property type="project" value="UniProtKB-KW"/>
</dbReference>
<dbReference type="Proteomes" id="UP000476411">
    <property type="component" value="Chromosome"/>
</dbReference>
<dbReference type="KEGG" id="chih:GWR21_31110"/>
<proteinExistence type="predicted"/>
<dbReference type="SUPFAM" id="SSF53335">
    <property type="entry name" value="S-adenosyl-L-methionine-dependent methyltransferases"/>
    <property type="match status" value="1"/>
</dbReference>
<reference evidence="2 3" key="1">
    <citation type="submission" date="2020-01" db="EMBL/GenBank/DDBJ databases">
        <title>Complete genome sequence of Chitinophaga sp. H33E-04 isolated from quinoa roots.</title>
        <authorList>
            <person name="Weon H.-Y."/>
            <person name="Lee S.A."/>
        </authorList>
    </citation>
    <scope>NUCLEOTIDE SEQUENCE [LARGE SCALE GENOMIC DNA]</scope>
    <source>
        <strain evidence="2 3">H33E-04</strain>
    </source>
</reference>
<dbReference type="Gene3D" id="3.40.50.150">
    <property type="entry name" value="Vaccinia Virus protein VP39"/>
    <property type="match status" value="1"/>
</dbReference>
<dbReference type="AlphaFoldDB" id="A0A6B9ZNK9"/>
<keyword evidence="3" id="KW-1185">Reference proteome</keyword>
<feature type="domain" description="Methyltransferase" evidence="1">
    <location>
        <begin position="41"/>
        <end position="140"/>
    </location>
</feature>
<dbReference type="RefSeq" id="WP_162335588.1">
    <property type="nucleotide sequence ID" value="NZ_CP048113.1"/>
</dbReference>
<sequence>MKNNYDNIARYYDLLSRMVFGSSQRDAQTALLSYIPAVSHVLIAGGGTGWILEAIAEKCPPGLHIYYVELSANMIAKAAKTNYLPNKVTFINQAIENFELSQTGLTGVDVIITPFLFDNFKEERIPGLFQHLNTMLSPGGKWLFTDFHYQQHMPYWQQLLLNSMYLFFRILCAVEASALTNTLPLFQSHGYDRVYEQYYFRRFIWSAVFEKRLVVNNF</sequence>
<name>A0A6B9ZNK9_9BACT</name>
<dbReference type="CDD" id="cd02440">
    <property type="entry name" value="AdoMet_MTases"/>
    <property type="match status" value="1"/>
</dbReference>
<evidence type="ECO:0000313" key="3">
    <source>
        <dbReference type="Proteomes" id="UP000476411"/>
    </source>
</evidence>
<keyword evidence="2" id="KW-0489">Methyltransferase</keyword>
<protein>
    <submittedName>
        <fullName evidence="2">Class I SAM-dependent methyltransferase</fullName>
    </submittedName>
</protein>
<organism evidence="2 3">
    <name type="scientific">Chitinophaga agri</name>
    <dbReference type="NCBI Taxonomy" id="2703787"/>
    <lineage>
        <taxon>Bacteria</taxon>
        <taxon>Pseudomonadati</taxon>
        <taxon>Bacteroidota</taxon>
        <taxon>Chitinophagia</taxon>
        <taxon>Chitinophagales</taxon>
        <taxon>Chitinophagaceae</taxon>
        <taxon>Chitinophaga</taxon>
    </lineage>
</organism>
<evidence type="ECO:0000313" key="2">
    <source>
        <dbReference type="EMBL" id="QHS63872.1"/>
    </source>
</evidence>
<keyword evidence="2" id="KW-0808">Transferase</keyword>
<dbReference type="Pfam" id="PF13649">
    <property type="entry name" value="Methyltransf_25"/>
    <property type="match status" value="1"/>
</dbReference>
<dbReference type="EMBL" id="CP048113">
    <property type="protein sequence ID" value="QHS63872.1"/>
    <property type="molecule type" value="Genomic_DNA"/>
</dbReference>
<dbReference type="InterPro" id="IPR029063">
    <property type="entry name" value="SAM-dependent_MTases_sf"/>
</dbReference>
<gene>
    <name evidence="2" type="ORF">GWR21_31110</name>
</gene>
<evidence type="ECO:0000259" key="1">
    <source>
        <dbReference type="Pfam" id="PF13649"/>
    </source>
</evidence>
<dbReference type="GO" id="GO:0032259">
    <property type="term" value="P:methylation"/>
    <property type="evidence" value="ECO:0007669"/>
    <property type="project" value="UniProtKB-KW"/>
</dbReference>